<dbReference type="KEGG" id="bpro:PMF13cell1_02120"/>
<gene>
    <name evidence="2" type="ORF">PMF13cell1_02120</name>
</gene>
<dbReference type="GO" id="GO:0004853">
    <property type="term" value="F:uroporphyrinogen decarboxylase activity"/>
    <property type="evidence" value="ECO:0007669"/>
    <property type="project" value="InterPro"/>
</dbReference>
<evidence type="ECO:0000313" key="3">
    <source>
        <dbReference type="Proteomes" id="UP000289794"/>
    </source>
</evidence>
<proteinExistence type="predicted"/>
<reference evidence="2 3" key="1">
    <citation type="submission" date="2019-01" db="EMBL/GenBank/DDBJ databases">
        <title>PMF-metabolizing Aryl O-demethylase.</title>
        <authorList>
            <person name="Kim M."/>
        </authorList>
    </citation>
    <scope>NUCLEOTIDE SEQUENCE [LARGE SCALE GENOMIC DNA]</scope>
    <source>
        <strain evidence="2 3">PMF1</strain>
    </source>
</reference>
<dbReference type="GO" id="GO:0006779">
    <property type="term" value="P:porphyrin-containing compound biosynthetic process"/>
    <property type="evidence" value="ECO:0007669"/>
    <property type="project" value="InterPro"/>
</dbReference>
<name>A0A4P6LZL6_9FIRM</name>
<dbReference type="Pfam" id="PF01208">
    <property type="entry name" value="URO-D"/>
    <property type="match status" value="1"/>
</dbReference>
<evidence type="ECO:0000313" key="2">
    <source>
        <dbReference type="EMBL" id="QBE96573.1"/>
    </source>
</evidence>
<dbReference type="SUPFAM" id="SSF51726">
    <property type="entry name" value="UROD/MetE-like"/>
    <property type="match status" value="1"/>
</dbReference>
<dbReference type="RefSeq" id="WP_029470198.1">
    <property type="nucleotide sequence ID" value="NZ_AP031439.1"/>
</dbReference>
<feature type="domain" description="Uroporphyrinogen decarboxylase (URO-D)" evidence="1">
    <location>
        <begin position="118"/>
        <end position="306"/>
    </location>
</feature>
<dbReference type="PANTHER" id="PTHR47099">
    <property type="entry name" value="METHYLCOBAMIDE:COM METHYLTRANSFERASE MTBA"/>
    <property type="match status" value="1"/>
</dbReference>
<sequence>MLTLRENMLLVYQHKIPEYLPLLGDIQRIRSVEPGFKNVLFHGKRAGKKETDWFGQDWVYEPMVNAFNPDASHYIVADIADWRDYVEIPDVDSIDWKAKFDEDAVEIDKNRLLEIKDATGLWERAFSMVPIDELLCGLLLEPEACEDLFRTVADHKIKLHNQYIKYYHPDVICMHDDYGHGNGLFMSPDTWRELIKPHLQRVIDNITSQGVLYEHHCCGYMAPLAQEIADMGASSWNMVHVVNDVCACKQKLGHKLAFVGGVCDGQLFDMDSTTEEQMRSHVREMSDKMLPGVGTVMAVGCICHPERNQIFQDELLSYGQQYFKYRRPE</sequence>
<dbReference type="InterPro" id="IPR038071">
    <property type="entry name" value="UROD/MetE-like_sf"/>
</dbReference>
<dbReference type="EMBL" id="CP035945">
    <property type="protein sequence ID" value="QBE96573.1"/>
    <property type="molecule type" value="Genomic_DNA"/>
</dbReference>
<accession>A0A4P6LZL6</accession>
<dbReference type="AlphaFoldDB" id="A0A4P6LZL6"/>
<dbReference type="PANTHER" id="PTHR47099:SF1">
    <property type="entry name" value="METHYLCOBAMIDE:COM METHYLTRANSFERASE MTBA"/>
    <property type="match status" value="1"/>
</dbReference>
<dbReference type="InterPro" id="IPR052024">
    <property type="entry name" value="Methanogen_methyltrans"/>
</dbReference>
<evidence type="ECO:0000259" key="1">
    <source>
        <dbReference type="Pfam" id="PF01208"/>
    </source>
</evidence>
<organism evidence="2 3">
    <name type="scientific">Blautia producta</name>
    <dbReference type="NCBI Taxonomy" id="33035"/>
    <lineage>
        <taxon>Bacteria</taxon>
        <taxon>Bacillati</taxon>
        <taxon>Bacillota</taxon>
        <taxon>Clostridia</taxon>
        <taxon>Lachnospirales</taxon>
        <taxon>Lachnospiraceae</taxon>
        <taxon>Blautia</taxon>
    </lineage>
</organism>
<dbReference type="Proteomes" id="UP000289794">
    <property type="component" value="Chromosome"/>
</dbReference>
<dbReference type="InterPro" id="IPR000257">
    <property type="entry name" value="Uroporphyrinogen_deCOase"/>
</dbReference>
<protein>
    <recommendedName>
        <fullName evidence="1">Uroporphyrinogen decarboxylase (URO-D) domain-containing protein</fullName>
    </recommendedName>
</protein>
<dbReference type="Gene3D" id="3.20.20.210">
    <property type="match status" value="1"/>
</dbReference>